<reference evidence="1" key="1">
    <citation type="submission" date="2022-02" db="EMBL/GenBank/DDBJ databases">
        <title>Plant Genome Project.</title>
        <authorList>
            <person name="Zhang R.-G."/>
        </authorList>
    </citation>
    <scope>NUCLEOTIDE SEQUENCE</scope>
    <source>
        <strain evidence="1">AT1</strain>
    </source>
</reference>
<organism evidence="1 2">
    <name type="scientific">Rhododendron molle</name>
    <name type="common">Chinese azalea</name>
    <name type="synonym">Azalea mollis</name>
    <dbReference type="NCBI Taxonomy" id="49168"/>
    <lineage>
        <taxon>Eukaryota</taxon>
        <taxon>Viridiplantae</taxon>
        <taxon>Streptophyta</taxon>
        <taxon>Embryophyta</taxon>
        <taxon>Tracheophyta</taxon>
        <taxon>Spermatophyta</taxon>
        <taxon>Magnoliopsida</taxon>
        <taxon>eudicotyledons</taxon>
        <taxon>Gunneridae</taxon>
        <taxon>Pentapetalae</taxon>
        <taxon>asterids</taxon>
        <taxon>Ericales</taxon>
        <taxon>Ericaceae</taxon>
        <taxon>Ericoideae</taxon>
        <taxon>Rhodoreae</taxon>
        <taxon>Rhododendron</taxon>
    </lineage>
</organism>
<gene>
    <name evidence="1" type="ORF">RHMOL_Rhmol11G0070800</name>
</gene>
<proteinExistence type="predicted"/>
<evidence type="ECO:0000313" key="2">
    <source>
        <dbReference type="Proteomes" id="UP001062846"/>
    </source>
</evidence>
<dbReference type="Proteomes" id="UP001062846">
    <property type="component" value="Chromosome 11"/>
</dbReference>
<sequence length="434" mass="50229">MDPAKKYSKHAETRYLTEAWANLIEGVGQEFPKGVKEFRGVSARYAIENGFMYRLVKNDQLRVTTVCVIERCEWHVHAIVNRTNGVFHIKKCHNQHNCGSTYRTNKHKRVSSSLVADEIAGIVEKKPKTSPVDMLDWFTDKYGLDFNLKDHFPGRFRKGFRNRLVELFNKCAYASSVSVYKAAEEEFYQFGGDKARTFIVSVPKEHWSNAYFEGQRYGKMSSSAVESFNNWILKAQEMPVFYLVDELRRKIMKQMAARRVKSMKWNSIICPKMDTKLARFIDRGRSWRIIMSKGGLYEVRCCPSKVVSVEERTCSYGYWQSTGFMCRHAAMVIIKACGGEGNLVDHIDPLYLVDAYRRAYEEAIYPVVESDIPDFTKEGDRVIKPPRNKRPAGRPKVKRVRSRGEESYTRPNKCGRCHKASKHNQRTCKEPSNI</sequence>
<keyword evidence="2" id="KW-1185">Reference proteome</keyword>
<name>A0ACC0LQB7_RHOML</name>
<accession>A0ACC0LQB7</accession>
<protein>
    <submittedName>
        <fullName evidence="1">Uncharacterized protein</fullName>
    </submittedName>
</protein>
<comment type="caution">
    <text evidence="1">The sequence shown here is derived from an EMBL/GenBank/DDBJ whole genome shotgun (WGS) entry which is preliminary data.</text>
</comment>
<evidence type="ECO:0000313" key="1">
    <source>
        <dbReference type="EMBL" id="KAI8530582.1"/>
    </source>
</evidence>
<dbReference type="EMBL" id="CM046398">
    <property type="protein sequence ID" value="KAI8530582.1"/>
    <property type="molecule type" value="Genomic_DNA"/>
</dbReference>